<name>A0AAW9D5L0_BURTH</name>
<organism evidence="1 2">
    <name type="scientific">Burkholderia thailandensis</name>
    <dbReference type="NCBI Taxonomy" id="57975"/>
    <lineage>
        <taxon>Bacteria</taxon>
        <taxon>Pseudomonadati</taxon>
        <taxon>Pseudomonadota</taxon>
        <taxon>Betaproteobacteria</taxon>
        <taxon>Burkholderiales</taxon>
        <taxon>Burkholderiaceae</taxon>
        <taxon>Burkholderia</taxon>
        <taxon>pseudomallei group</taxon>
    </lineage>
</organism>
<dbReference type="EMBL" id="QXCT01000002">
    <property type="protein sequence ID" value="MDW9257256.1"/>
    <property type="molecule type" value="Genomic_DNA"/>
</dbReference>
<sequence length="90" mass="8706">MACPAGLVASASAGARRVRSRRAATLGAGCPSAAGSSRSTRHAVPLAVSAAAPLDIPTDIPLDALHDVPPEAAGVVVANPACAGVAARRS</sequence>
<dbReference type="AlphaFoldDB" id="A0AAW9D5L0"/>
<comment type="caution">
    <text evidence="1">The sequence shown here is derived from an EMBL/GenBank/DDBJ whole genome shotgun (WGS) entry which is preliminary data.</text>
</comment>
<evidence type="ECO:0000313" key="2">
    <source>
        <dbReference type="Proteomes" id="UP001272137"/>
    </source>
</evidence>
<protein>
    <submittedName>
        <fullName evidence="1">Uncharacterized protein</fullName>
    </submittedName>
</protein>
<dbReference type="Proteomes" id="UP001272137">
    <property type="component" value="Unassembled WGS sequence"/>
</dbReference>
<reference evidence="1" key="1">
    <citation type="submission" date="2018-08" db="EMBL/GenBank/DDBJ databases">
        <title>Identification of Burkholderia cepacia strains that express a Burkholderia pseudomallei-like capsular polysaccharide.</title>
        <authorList>
            <person name="Burtnick M.N."/>
            <person name="Vongsouvath M."/>
            <person name="Newton P."/>
            <person name="Wuthiekanun V."/>
            <person name="Limmathurotsakul D."/>
            <person name="Brett P.J."/>
            <person name="Chantratita N."/>
            <person name="Dance D.A."/>
        </authorList>
    </citation>
    <scope>NUCLEOTIDE SEQUENCE</scope>
    <source>
        <strain evidence="1">SBXCC001</strain>
    </source>
</reference>
<evidence type="ECO:0000313" key="1">
    <source>
        <dbReference type="EMBL" id="MDW9257256.1"/>
    </source>
</evidence>
<gene>
    <name evidence="1" type="ORF">C7S16_3039</name>
</gene>
<proteinExistence type="predicted"/>
<accession>A0AAW9D5L0</accession>